<dbReference type="AlphaFoldDB" id="A0A7Z2VN23"/>
<organism evidence="1 2">
    <name type="scientific">Cohnella herbarum</name>
    <dbReference type="NCBI Taxonomy" id="2728023"/>
    <lineage>
        <taxon>Bacteria</taxon>
        <taxon>Bacillati</taxon>
        <taxon>Bacillota</taxon>
        <taxon>Bacilli</taxon>
        <taxon>Bacillales</taxon>
        <taxon>Paenibacillaceae</taxon>
        <taxon>Cohnella</taxon>
    </lineage>
</organism>
<reference evidence="1 2" key="1">
    <citation type="submission" date="2020-04" db="EMBL/GenBank/DDBJ databases">
        <title>Genome sequencing of novel species.</title>
        <authorList>
            <person name="Heo J."/>
            <person name="Kim S.-J."/>
            <person name="Kim J.-S."/>
            <person name="Hong S.-B."/>
            <person name="Kwon S.-W."/>
        </authorList>
    </citation>
    <scope>NUCLEOTIDE SEQUENCE [LARGE SCALE GENOMIC DNA]</scope>
    <source>
        <strain evidence="1 2">MFER-1</strain>
    </source>
</reference>
<dbReference type="KEGG" id="cheb:HH215_23985"/>
<accession>A0A7Z2VN23</accession>
<dbReference type="Proteomes" id="UP000502248">
    <property type="component" value="Chromosome"/>
</dbReference>
<dbReference type="NCBIfam" id="TIGR04223">
    <property type="entry name" value="quorum_AgrD"/>
    <property type="match status" value="1"/>
</dbReference>
<protein>
    <submittedName>
        <fullName evidence="1">Cyclic lactone autoinducer peptide</fullName>
    </submittedName>
</protein>
<keyword evidence="2" id="KW-1185">Reference proteome</keyword>
<proteinExistence type="predicted"/>
<dbReference type="PROSITE" id="PS51257">
    <property type="entry name" value="PROKAR_LIPOPROTEIN"/>
    <property type="match status" value="1"/>
</dbReference>
<sequence>MRKKSLHLVTTLLAALASVFVLTACFIWAHQPKVPQELLKRS</sequence>
<dbReference type="RefSeq" id="WP_169282186.1">
    <property type="nucleotide sequence ID" value="NZ_CP051680.1"/>
</dbReference>
<dbReference type="EMBL" id="CP051680">
    <property type="protein sequence ID" value="QJD85934.1"/>
    <property type="molecule type" value="Genomic_DNA"/>
</dbReference>
<name>A0A7Z2VN23_9BACL</name>
<gene>
    <name evidence="1" type="ORF">HH215_23985</name>
</gene>
<evidence type="ECO:0000313" key="1">
    <source>
        <dbReference type="EMBL" id="QJD85934.1"/>
    </source>
</evidence>
<dbReference type="InterPro" id="IPR009229">
    <property type="entry name" value="AgrD"/>
</dbReference>
<evidence type="ECO:0000313" key="2">
    <source>
        <dbReference type="Proteomes" id="UP000502248"/>
    </source>
</evidence>